<keyword evidence="12 16" id="KW-0333">Golgi apparatus</keyword>
<evidence type="ECO:0000256" key="13">
    <source>
        <dbReference type="ARBA" id="ARBA00023136"/>
    </source>
</evidence>
<keyword evidence="6 16" id="KW-0808">Transferase</keyword>
<dbReference type="EC" id="2.4.1.-" evidence="16"/>
<proteinExistence type="inferred from homology"/>
<keyword evidence="19" id="KW-1185">Reference proteome</keyword>
<reference evidence="18 19" key="1">
    <citation type="submission" date="2020-11" db="EMBL/GenBank/DDBJ databases">
        <authorList>
            <person name="Wallbank WR R."/>
            <person name="Pardo Diaz C."/>
            <person name="Kozak K."/>
            <person name="Martin S."/>
            <person name="Jiggins C."/>
            <person name="Moest M."/>
            <person name="Warren A I."/>
            <person name="Generalovic N T."/>
            <person name="Byers J.R.P. K."/>
            <person name="Montejo-Kovacevich G."/>
            <person name="Yen C E."/>
        </authorList>
    </citation>
    <scope>NUCLEOTIDE SEQUENCE [LARGE SCALE GENOMIC DNA]</scope>
</reference>
<comment type="pathway">
    <text evidence="3 16">Protein modification; protein glycosylation.</text>
</comment>
<dbReference type="EMBL" id="LR899009">
    <property type="protein sequence ID" value="CAD7079838.1"/>
    <property type="molecule type" value="Genomic_DNA"/>
</dbReference>
<evidence type="ECO:0000313" key="19">
    <source>
        <dbReference type="Proteomes" id="UP000594454"/>
    </source>
</evidence>
<evidence type="ECO:0000256" key="5">
    <source>
        <dbReference type="ARBA" id="ARBA00022676"/>
    </source>
</evidence>
<dbReference type="GO" id="GO:0006493">
    <property type="term" value="P:protein O-linked glycosylation"/>
    <property type="evidence" value="ECO:0007669"/>
    <property type="project" value="TreeGrafter"/>
</dbReference>
<evidence type="ECO:0000256" key="3">
    <source>
        <dbReference type="ARBA" id="ARBA00004922"/>
    </source>
</evidence>
<name>A0A7R8UFM6_HERIL</name>
<dbReference type="GO" id="GO:0030246">
    <property type="term" value="F:carbohydrate binding"/>
    <property type="evidence" value="ECO:0007669"/>
    <property type="project" value="UniProtKB-KW"/>
</dbReference>
<dbReference type="PANTHER" id="PTHR11675">
    <property type="entry name" value="N-ACETYLGALACTOSAMINYLTRANSFERASE"/>
    <property type="match status" value="1"/>
</dbReference>
<dbReference type="Gene3D" id="2.80.10.50">
    <property type="match status" value="1"/>
</dbReference>
<keyword evidence="11 16" id="KW-1133">Transmembrane helix</keyword>
<dbReference type="InParanoid" id="A0A7R8UFM6"/>
<keyword evidence="10" id="KW-0735">Signal-anchor</keyword>
<keyword evidence="8" id="KW-0479">Metal-binding</keyword>
<dbReference type="Proteomes" id="UP000594454">
    <property type="component" value="Chromosome 1"/>
</dbReference>
<dbReference type="UniPathway" id="UPA00378"/>
<protein>
    <recommendedName>
        <fullName evidence="16">Polypeptide N-acetylgalactosaminyltransferase</fullName>
        <ecNumber evidence="16">2.4.1.-</ecNumber>
    </recommendedName>
    <alternativeName>
        <fullName evidence="16">Protein-UDP acetylgalactosaminyltransferase</fullName>
    </alternativeName>
</protein>
<evidence type="ECO:0000256" key="14">
    <source>
        <dbReference type="ARBA" id="ARBA00023157"/>
    </source>
</evidence>
<dbReference type="GO" id="GO:0000139">
    <property type="term" value="C:Golgi membrane"/>
    <property type="evidence" value="ECO:0007669"/>
    <property type="project" value="UniProtKB-SubCell"/>
</dbReference>
<comment type="cofactor">
    <cofactor evidence="1 16">
        <name>Mn(2+)</name>
        <dbReference type="ChEBI" id="CHEBI:29035"/>
    </cofactor>
</comment>
<dbReference type="FunFam" id="3.90.550.10:FF:000021">
    <property type="entry name" value="Polypeptide N-acetylgalactosaminyltransferase"/>
    <property type="match status" value="1"/>
</dbReference>
<evidence type="ECO:0000256" key="4">
    <source>
        <dbReference type="ARBA" id="ARBA00005680"/>
    </source>
</evidence>
<comment type="similarity">
    <text evidence="4 16">Belongs to the glycosyltransferase 2 family. GalNAc-T subfamily.</text>
</comment>
<dbReference type="OrthoDB" id="330637at2759"/>
<evidence type="ECO:0000256" key="1">
    <source>
        <dbReference type="ARBA" id="ARBA00001936"/>
    </source>
</evidence>
<dbReference type="GO" id="GO:0004653">
    <property type="term" value="F:polypeptide N-acetylgalactosaminyltransferase activity"/>
    <property type="evidence" value="ECO:0007669"/>
    <property type="project" value="UniProtKB-ARBA"/>
</dbReference>
<dbReference type="InterPro" id="IPR000772">
    <property type="entry name" value="Ricin_B_lectin"/>
</dbReference>
<dbReference type="PROSITE" id="PS50231">
    <property type="entry name" value="RICIN_B_LECTIN"/>
    <property type="match status" value="1"/>
</dbReference>
<evidence type="ECO:0000313" key="18">
    <source>
        <dbReference type="EMBL" id="CAD7079838.1"/>
    </source>
</evidence>
<dbReference type="SMART" id="SM00458">
    <property type="entry name" value="RICIN"/>
    <property type="match status" value="1"/>
</dbReference>
<evidence type="ECO:0000256" key="15">
    <source>
        <dbReference type="ARBA" id="ARBA00023211"/>
    </source>
</evidence>
<evidence type="ECO:0000259" key="17">
    <source>
        <dbReference type="SMART" id="SM00458"/>
    </source>
</evidence>
<organism evidence="18 19">
    <name type="scientific">Hermetia illucens</name>
    <name type="common">Black soldier fly</name>
    <dbReference type="NCBI Taxonomy" id="343691"/>
    <lineage>
        <taxon>Eukaryota</taxon>
        <taxon>Metazoa</taxon>
        <taxon>Ecdysozoa</taxon>
        <taxon>Arthropoda</taxon>
        <taxon>Hexapoda</taxon>
        <taxon>Insecta</taxon>
        <taxon>Pterygota</taxon>
        <taxon>Neoptera</taxon>
        <taxon>Endopterygota</taxon>
        <taxon>Diptera</taxon>
        <taxon>Brachycera</taxon>
        <taxon>Stratiomyomorpha</taxon>
        <taxon>Stratiomyidae</taxon>
        <taxon>Hermetiinae</taxon>
        <taxon>Hermetia</taxon>
    </lineage>
</organism>
<feature type="transmembrane region" description="Helical" evidence="16">
    <location>
        <begin position="12"/>
        <end position="34"/>
    </location>
</feature>
<evidence type="ECO:0000256" key="6">
    <source>
        <dbReference type="ARBA" id="ARBA00022679"/>
    </source>
</evidence>
<evidence type="ECO:0000256" key="8">
    <source>
        <dbReference type="ARBA" id="ARBA00022723"/>
    </source>
</evidence>
<dbReference type="FunCoup" id="A0A7R8UFM6">
    <property type="interactions" value="129"/>
</dbReference>
<keyword evidence="15 16" id="KW-0464">Manganese</keyword>
<keyword evidence="7 16" id="KW-0812">Transmembrane</keyword>
<evidence type="ECO:0000256" key="11">
    <source>
        <dbReference type="ARBA" id="ARBA00022989"/>
    </source>
</evidence>
<evidence type="ECO:0000256" key="7">
    <source>
        <dbReference type="ARBA" id="ARBA00022692"/>
    </source>
</evidence>
<dbReference type="AlphaFoldDB" id="A0A7R8UFM6"/>
<dbReference type="InterPro" id="IPR045885">
    <property type="entry name" value="GalNAc-T"/>
</dbReference>
<keyword evidence="9 16" id="KW-0430">Lectin</keyword>
<evidence type="ECO:0000256" key="10">
    <source>
        <dbReference type="ARBA" id="ARBA00022968"/>
    </source>
</evidence>
<comment type="subcellular location">
    <subcellularLocation>
        <location evidence="2 16">Golgi apparatus membrane</location>
        <topology evidence="2 16">Single-pass type II membrane protein</topology>
    </subcellularLocation>
</comment>
<evidence type="ECO:0000256" key="2">
    <source>
        <dbReference type="ARBA" id="ARBA00004323"/>
    </source>
</evidence>
<evidence type="ECO:0000256" key="9">
    <source>
        <dbReference type="ARBA" id="ARBA00022734"/>
    </source>
</evidence>
<feature type="domain" description="Ricin B lectin" evidence="17">
    <location>
        <begin position="509"/>
        <end position="641"/>
    </location>
</feature>
<dbReference type="CDD" id="cd02510">
    <property type="entry name" value="pp-GalNAc-T"/>
    <property type="match status" value="1"/>
</dbReference>
<evidence type="ECO:0000256" key="12">
    <source>
        <dbReference type="ARBA" id="ARBA00023034"/>
    </source>
</evidence>
<evidence type="ECO:0000256" key="16">
    <source>
        <dbReference type="RuleBase" id="RU361242"/>
    </source>
</evidence>
<dbReference type="InterPro" id="IPR001173">
    <property type="entry name" value="Glyco_trans_2-like"/>
</dbReference>
<dbReference type="PANTHER" id="PTHR11675:SF118">
    <property type="entry name" value="POLYPEPTIDE N-ACETYLGALACTOSAMINYLTRANSFERASE 3"/>
    <property type="match status" value="1"/>
</dbReference>
<dbReference type="GO" id="GO:0046872">
    <property type="term" value="F:metal ion binding"/>
    <property type="evidence" value="ECO:0007669"/>
    <property type="project" value="UniProtKB-KW"/>
</dbReference>
<dbReference type="SUPFAM" id="SSF50370">
    <property type="entry name" value="Ricin B-like lectins"/>
    <property type="match status" value="1"/>
</dbReference>
<dbReference type="InterPro" id="IPR029044">
    <property type="entry name" value="Nucleotide-diphossugar_trans"/>
</dbReference>
<dbReference type="Pfam" id="PF00652">
    <property type="entry name" value="Ricin_B_lectin"/>
    <property type="match status" value="1"/>
</dbReference>
<keyword evidence="5 16" id="KW-0328">Glycosyltransferase</keyword>
<accession>A0A7R8UFM6</accession>
<keyword evidence="13 16" id="KW-0472">Membrane</keyword>
<dbReference type="Pfam" id="PF00535">
    <property type="entry name" value="Glycos_transf_2"/>
    <property type="match status" value="1"/>
</dbReference>
<dbReference type="SUPFAM" id="SSF53448">
    <property type="entry name" value="Nucleotide-diphospho-sugar transferases"/>
    <property type="match status" value="1"/>
</dbReference>
<dbReference type="OMA" id="LWTYDMD"/>
<keyword evidence="14 16" id="KW-1015">Disulfide bond</keyword>
<dbReference type="InterPro" id="IPR035992">
    <property type="entry name" value="Ricin_B-like_lectins"/>
</dbReference>
<sequence length="649" mass="74904">MRIGYRRIRKLWLIYLFLLFFAFFMFAVSINVYLQSLNVSDMRKRDAKYHQKLREKSSKNVIVAHYIGAGSIFGNATKDDFNQNNFNPVEAEGANGKPVVIPPRESLIMQRMFQVNRFNLLASDRIPLNRTLPDYRKKECVAKEYLKHLPTTSIIIVFHNEAWSVLLRTVWSAINRSPRHLLKEIILVDDASERDFLKEDLENYVATLPVPTRILRLSERKGLVNARLLGADKAKGEVLTFLDAHCECTKGWLEPILARIKENRRSVMCPVIDIISDDNFGYQKSFEYHWGAFNWELHFRWFVLGKSEIDKQTTDLSAPFPTPGMAGGLFSIDRSYFYEVGAYDPNMKIWGGENVEMSFRIWQCGGSIEISPCSHVGHLFRKSSPYTFPGGVGQVLSENLARAALVWMDEWANFYFRYTSLDVSSRDKYDVADRLALRKRLHCKSFNWYLENIWPNNFFPGHNRFFGKIFTLDNETPITKAFDNYILQHGVRSRQMSWENLFTTLKPMSNVLRSSLDGENDLCIQKTTNQSALSMAIASAVVGNCNRDPRLQNLFVITPKGQIMTNEGICLDSFDIPADMTGIVRITECHNTLRQKWEYDVMTQQIRHQGSKLCLTVTEGGDRDVMAKKCNNENSQRWGFVPLPWKETT</sequence>
<gene>
    <name evidence="18" type="ORF">HERILL_LOCUS3029</name>
</gene>
<dbReference type="Gene3D" id="3.90.550.10">
    <property type="entry name" value="Spore Coat Polysaccharide Biosynthesis Protein SpsA, Chain A"/>
    <property type="match status" value="1"/>
</dbReference>